<evidence type="ECO:0000259" key="5">
    <source>
        <dbReference type="Pfam" id="PF02775"/>
    </source>
</evidence>
<keyword evidence="8" id="KW-1185">Reference proteome</keyword>
<feature type="domain" description="Thiamine pyrophosphate enzyme central" evidence="4">
    <location>
        <begin position="191"/>
        <end position="324"/>
    </location>
</feature>
<reference evidence="7 8" key="1">
    <citation type="submission" date="2017-03" db="EMBL/GenBank/DDBJ databases">
        <authorList>
            <person name="Afonso C.L."/>
            <person name="Miller P.J."/>
            <person name="Scott M.A."/>
            <person name="Spackman E."/>
            <person name="Goraichik I."/>
            <person name="Dimitrov K.M."/>
            <person name="Suarez D.L."/>
            <person name="Swayne D.E."/>
        </authorList>
    </citation>
    <scope>NUCLEOTIDE SEQUENCE [LARGE SCALE GENOMIC DNA]</scope>
    <source>
        <strain evidence="7">Genome sequencing of Nitrospira japonica strain NJ11</strain>
    </source>
</reference>
<dbReference type="AlphaFoldDB" id="A0A1W1I830"/>
<dbReference type="SUPFAM" id="SSF52467">
    <property type="entry name" value="DHS-like NAD/FAD-binding domain"/>
    <property type="match status" value="1"/>
</dbReference>
<dbReference type="EC" id="2.2.1.6" evidence="7"/>
<dbReference type="GO" id="GO:0050660">
    <property type="term" value="F:flavin adenine dinucleotide binding"/>
    <property type="evidence" value="ECO:0007669"/>
    <property type="project" value="TreeGrafter"/>
</dbReference>
<evidence type="ECO:0000259" key="6">
    <source>
        <dbReference type="Pfam" id="PF02776"/>
    </source>
</evidence>
<dbReference type="CDD" id="cd02010">
    <property type="entry name" value="TPP_ALS"/>
    <property type="match status" value="1"/>
</dbReference>
<dbReference type="NCBIfam" id="NF006187">
    <property type="entry name" value="PRK08322.1"/>
    <property type="match status" value="1"/>
</dbReference>
<dbReference type="RefSeq" id="WP_080887275.1">
    <property type="nucleotide sequence ID" value="NZ_LT828648.1"/>
</dbReference>
<feature type="domain" description="Thiamine pyrophosphate enzyme TPP-binding" evidence="5">
    <location>
        <begin position="382"/>
        <end position="528"/>
    </location>
</feature>
<dbReference type="PANTHER" id="PTHR18968:SF129">
    <property type="entry name" value="ACETOLACTATE SYNTHASE"/>
    <property type="match status" value="1"/>
</dbReference>
<dbReference type="Gene3D" id="3.40.50.1220">
    <property type="entry name" value="TPP-binding domain"/>
    <property type="match status" value="1"/>
</dbReference>
<dbReference type="CDD" id="cd07035">
    <property type="entry name" value="TPP_PYR_POX_like"/>
    <property type="match status" value="1"/>
</dbReference>
<dbReference type="OrthoDB" id="4494979at2"/>
<dbReference type="GO" id="GO:0009099">
    <property type="term" value="P:L-valine biosynthetic process"/>
    <property type="evidence" value="ECO:0007669"/>
    <property type="project" value="TreeGrafter"/>
</dbReference>
<accession>A0A1W1I830</accession>
<dbReference type="GO" id="GO:0030976">
    <property type="term" value="F:thiamine pyrophosphate binding"/>
    <property type="evidence" value="ECO:0007669"/>
    <property type="project" value="InterPro"/>
</dbReference>
<dbReference type="PROSITE" id="PS00187">
    <property type="entry name" value="TPP_ENZYMES"/>
    <property type="match status" value="1"/>
</dbReference>
<dbReference type="Pfam" id="PF00205">
    <property type="entry name" value="TPP_enzyme_M"/>
    <property type="match status" value="1"/>
</dbReference>
<dbReference type="KEGG" id="nja:NSJP_2796"/>
<evidence type="ECO:0000256" key="3">
    <source>
        <dbReference type="RuleBase" id="RU362132"/>
    </source>
</evidence>
<dbReference type="InterPro" id="IPR011766">
    <property type="entry name" value="TPP_enzyme_TPP-bd"/>
</dbReference>
<feature type="domain" description="Thiamine pyrophosphate enzyme N-terminal TPP-binding" evidence="6">
    <location>
        <begin position="1"/>
        <end position="116"/>
    </location>
</feature>
<dbReference type="InterPro" id="IPR045229">
    <property type="entry name" value="TPP_enz"/>
</dbReference>
<sequence>MTAAELLVRCLENEGVRLVFSLPGEETLGLSDALLDSGIRVVHTRHEQGAAFMADVYGRLSGKAGVCLSTLGPGATNLMTGIVDAFLDRAPLVAITGQVSLNRRHKESHQYIDVISMLKPVTKWNTSIPKSEVIPEAIRKAFKVAQMEKPGATHLELPEDVADQSIGEAEQIAEPLFVQAPAAPEPSPSQIARAVESIRRARRPVILAGNGVIRGRAHEEVRRFARQLEIPVLHTFMAKGVMPDSDPLSLYTLGLQARDYSASVMERADLVIALGYDFVEYAPCFWNPDRDKHIVHVDPSPAEVDEHYIVDVGLLGDIRLALGQIAPHLVPFGSDWAREARSTIVEGFASELQGTSAGPIRPQWVMKELRAALAPDDLVICDVGAHKLWMARMFPCEVPNSCIISNGFAAMGIAVPGAISAKLLHPDRRVVAVTGDGGFLMNSQELETAVRLRLPLVILIWRDNGYGVIRWKQMVRFGRSASVDFGNPDLVRYAESFGAKGYRVSDVAELNSVVTEALQSAMPVVIDCAVDYEENLRLTERLTMFRS</sequence>
<dbReference type="Gene3D" id="3.40.50.970">
    <property type="match status" value="2"/>
</dbReference>
<dbReference type="GO" id="GO:0000287">
    <property type="term" value="F:magnesium ion binding"/>
    <property type="evidence" value="ECO:0007669"/>
    <property type="project" value="InterPro"/>
</dbReference>
<dbReference type="InterPro" id="IPR012001">
    <property type="entry name" value="Thiamin_PyroP_enz_TPP-bd_dom"/>
</dbReference>
<evidence type="ECO:0000313" key="8">
    <source>
        <dbReference type="Proteomes" id="UP000192042"/>
    </source>
</evidence>
<evidence type="ECO:0000256" key="2">
    <source>
        <dbReference type="ARBA" id="ARBA00023052"/>
    </source>
</evidence>
<dbReference type="InterPro" id="IPR029061">
    <property type="entry name" value="THDP-binding"/>
</dbReference>
<dbReference type="FunFam" id="3.40.50.970:FF:000007">
    <property type="entry name" value="Acetolactate synthase"/>
    <property type="match status" value="1"/>
</dbReference>
<evidence type="ECO:0000256" key="1">
    <source>
        <dbReference type="ARBA" id="ARBA00007812"/>
    </source>
</evidence>
<dbReference type="Pfam" id="PF02776">
    <property type="entry name" value="TPP_enzyme_N"/>
    <property type="match status" value="1"/>
</dbReference>
<evidence type="ECO:0000259" key="4">
    <source>
        <dbReference type="Pfam" id="PF00205"/>
    </source>
</evidence>
<dbReference type="PANTHER" id="PTHR18968">
    <property type="entry name" value="THIAMINE PYROPHOSPHATE ENZYMES"/>
    <property type="match status" value="1"/>
</dbReference>
<organism evidence="7 8">
    <name type="scientific">Nitrospira japonica</name>
    <dbReference type="NCBI Taxonomy" id="1325564"/>
    <lineage>
        <taxon>Bacteria</taxon>
        <taxon>Pseudomonadati</taxon>
        <taxon>Nitrospirota</taxon>
        <taxon>Nitrospiria</taxon>
        <taxon>Nitrospirales</taxon>
        <taxon>Nitrospiraceae</taxon>
        <taxon>Nitrospira</taxon>
    </lineage>
</organism>
<dbReference type="GO" id="GO:0003984">
    <property type="term" value="F:acetolactate synthase activity"/>
    <property type="evidence" value="ECO:0007669"/>
    <property type="project" value="UniProtKB-EC"/>
</dbReference>
<dbReference type="InterPro" id="IPR012000">
    <property type="entry name" value="Thiamin_PyroP_enz_cen_dom"/>
</dbReference>
<dbReference type="STRING" id="1325564.NSJP_2796"/>
<dbReference type="Proteomes" id="UP000192042">
    <property type="component" value="Chromosome I"/>
</dbReference>
<dbReference type="InterPro" id="IPR000399">
    <property type="entry name" value="TPP-bd_CS"/>
</dbReference>
<dbReference type="GO" id="GO:0005948">
    <property type="term" value="C:acetolactate synthase complex"/>
    <property type="evidence" value="ECO:0007669"/>
    <property type="project" value="TreeGrafter"/>
</dbReference>
<name>A0A1W1I830_9BACT</name>
<comment type="similarity">
    <text evidence="1 3">Belongs to the TPP enzyme family.</text>
</comment>
<dbReference type="GO" id="GO:0009097">
    <property type="term" value="P:isoleucine biosynthetic process"/>
    <property type="evidence" value="ECO:0007669"/>
    <property type="project" value="TreeGrafter"/>
</dbReference>
<evidence type="ECO:0000313" key="7">
    <source>
        <dbReference type="EMBL" id="SLM48963.1"/>
    </source>
</evidence>
<dbReference type="SUPFAM" id="SSF52518">
    <property type="entry name" value="Thiamin diphosphate-binding fold (THDP-binding)"/>
    <property type="match status" value="2"/>
</dbReference>
<keyword evidence="7" id="KW-0808">Transferase</keyword>
<protein>
    <submittedName>
        <fullName evidence="7">Acetolactate synthase</fullName>
        <ecNumber evidence="7">2.2.1.6</ecNumber>
    </submittedName>
</protein>
<dbReference type="NCBIfam" id="NF006378">
    <property type="entry name" value="PRK08617.1"/>
    <property type="match status" value="1"/>
</dbReference>
<dbReference type="Pfam" id="PF02775">
    <property type="entry name" value="TPP_enzyme_C"/>
    <property type="match status" value="1"/>
</dbReference>
<dbReference type="InterPro" id="IPR029035">
    <property type="entry name" value="DHS-like_NAD/FAD-binding_dom"/>
</dbReference>
<gene>
    <name evidence="7" type="ORF">NSJP_2796</name>
</gene>
<proteinExistence type="inferred from homology"/>
<dbReference type="EMBL" id="LT828648">
    <property type="protein sequence ID" value="SLM48963.1"/>
    <property type="molecule type" value="Genomic_DNA"/>
</dbReference>
<keyword evidence="2 3" id="KW-0786">Thiamine pyrophosphate</keyword>